<accession>A0AAV2K1B4</accession>
<reference evidence="2 3" key="1">
    <citation type="submission" date="2024-04" db="EMBL/GenBank/DDBJ databases">
        <authorList>
            <person name="Waldvogel A.-M."/>
            <person name="Schoenle A."/>
        </authorList>
    </citation>
    <scope>NUCLEOTIDE SEQUENCE [LARGE SCALE GENOMIC DNA]</scope>
</reference>
<keyword evidence="1" id="KW-0812">Transmembrane</keyword>
<dbReference type="Pfam" id="PF15125">
    <property type="entry name" value="TMEM238"/>
    <property type="match status" value="1"/>
</dbReference>
<dbReference type="PANTHER" id="PTHR28613">
    <property type="entry name" value="SI:CH211-232M10.4-RELATED"/>
    <property type="match status" value="1"/>
</dbReference>
<proteinExistence type="predicted"/>
<dbReference type="PANTHER" id="PTHR28613:SF5">
    <property type="entry name" value="TRANSMEMBRANE PROTEIN 238"/>
    <property type="match status" value="1"/>
</dbReference>
<dbReference type="InterPro" id="IPR029365">
    <property type="entry name" value="TMEM238"/>
</dbReference>
<dbReference type="AlphaFoldDB" id="A0AAV2K1B4"/>
<feature type="transmembrane region" description="Helical" evidence="1">
    <location>
        <begin position="79"/>
        <end position="101"/>
    </location>
</feature>
<gene>
    <name evidence="2" type="ORF">KC01_LOCUS14090</name>
</gene>
<evidence type="ECO:0008006" key="4">
    <source>
        <dbReference type="Google" id="ProtNLM"/>
    </source>
</evidence>
<feature type="transmembrane region" description="Helical" evidence="1">
    <location>
        <begin position="113"/>
        <end position="134"/>
    </location>
</feature>
<keyword evidence="1" id="KW-1133">Transmembrane helix</keyword>
<keyword evidence="3" id="KW-1185">Reference proteome</keyword>
<dbReference type="EMBL" id="OZ035838">
    <property type="protein sequence ID" value="CAL1583640.1"/>
    <property type="molecule type" value="Genomic_DNA"/>
</dbReference>
<organism evidence="2 3">
    <name type="scientific">Knipowitschia caucasica</name>
    <name type="common">Caucasian dwarf goby</name>
    <name type="synonym">Pomatoschistus caucasicus</name>
    <dbReference type="NCBI Taxonomy" id="637954"/>
    <lineage>
        <taxon>Eukaryota</taxon>
        <taxon>Metazoa</taxon>
        <taxon>Chordata</taxon>
        <taxon>Craniata</taxon>
        <taxon>Vertebrata</taxon>
        <taxon>Euteleostomi</taxon>
        <taxon>Actinopterygii</taxon>
        <taxon>Neopterygii</taxon>
        <taxon>Teleostei</taxon>
        <taxon>Neoteleostei</taxon>
        <taxon>Acanthomorphata</taxon>
        <taxon>Gobiaria</taxon>
        <taxon>Gobiiformes</taxon>
        <taxon>Gobioidei</taxon>
        <taxon>Gobiidae</taxon>
        <taxon>Gobiinae</taxon>
        <taxon>Knipowitschia</taxon>
    </lineage>
</organism>
<evidence type="ECO:0000256" key="1">
    <source>
        <dbReference type="SAM" id="Phobius"/>
    </source>
</evidence>
<sequence>MRTGGGRASDRGSSLRSCVSVVHVFENNPRLVKLHNYHCCGDLGCSTSQKNPVEFFLFKGHITESKMASLCGGLSHCKLALAFAITMDLLGGAALLTGVFAPLEIRGKDFGDLLVYTGALFVVMSLGGWVMWYSGNIKGLSSKKEPGHIGSTVDRLARNLSRKMRTYRSHH</sequence>
<evidence type="ECO:0000313" key="3">
    <source>
        <dbReference type="Proteomes" id="UP001497482"/>
    </source>
</evidence>
<evidence type="ECO:0000313" key="2">
    <source>
        <dbReference type="EMBL" id="CAL1583640.1"/>
    </source>
</evidence>
<name>A0AAV2K1B4_KNICA</name>
<protein>
    <recommendedName>
        <fullName evidence="4">Transmembrane protein 238</fullName>
    </recommendedName>
</protein>
<dbReference type="Proteomes" id="UP001497482">
    <property type="component" value="Chromosome 16"/>
</dbReference>
<keyword evidence="1" id="KW-0472">Membrane</keyword>